<keyword evidence="3" id="KW-1185">Reference proteome</keyword>
<evidence type="ECO:0000313" key="3">
    <source>
        <dbReference type="Proteomes" id="UP001193734"/>
    </source>
</evidence>
<dbReference type="InterPro" id="IPR038490">
    <property type="entry name" value="Gingipain_propep_sf"/>
</dbReference>
<dbReference type="RefSeq" id="WP_172174831.1">
    <property type="nucleotide sequence ID" value="NZ_CASGIA010000020.1"/>
</dbReference>
<feature type="signal peptide" evidence="1">
    <location>
        <begin position="1"/>
        <end position="18"/>
    </location>
</feature>
<sequence>MRYFNILLFLFVSLTMSAALKTEKVSISFSEEDFQLSYDEKGCLVIAPVKPATLPTSNEPCLPLFSTDIAVSGNSPYISSYPKFTKRLIRSNVRVAQSPFPVPTNSVPDAPVTYSAPYALTVYPASNCNYVASSECGDITVLHFLSCPFVYDAQEKNLYFIDSIELDITLGNSQSNNSMRRGCMDGAMIKSLVENPDVVDSLLSIRAGGL</sequence>
<dbReference type="EMBL" id="JABKKE010000023">
    <property type="protein sequence ID" value="NPE15013.1"/>
    <property type="molecule type" value="Genomic_DNA"/>
</dbReference>
<evidence type="ECO:0000256" key="1">
    <source>
        <dbReference type="SAM" id="SignalP"/>
    </source>
</evidence>
<feature type="chain" id="PRO_5046954632" evidence="1">
    <location>
        <begin position="19"/>
        <end position="210"/>
    </location>
</feature>
<reference evidence="2 3" key="1">
    <citation type="submission" date="2020-05" db="EMBL/GenBank/DDBJ databases">
        <title>Distinct polysaccharide utilization as determinants for interspecies competition between intestinal Prevotella spp.</title>
        <authorList>
            <person name="Galvez E.J.C."/>
            <person name="Iljazovic A."/>
            <person name="Strowig T."/>
        </authorList>
    </citation>
    <scope>NUCLEOTIDE SEQUENCE [LARGE SCALE GENOMIC DNA]</scope>
    <source>
        <strain evidence="2 3">PROD</strain>
    </source>
</reference>
<proteinExistence type="predicted"/>
<gene>
    <name evidence="2" type="ORF">HPS55_11910</name>
</gene>
<accession>A0ABX2AZU2</accession>
<dbReference type="GeneID" id="82158471"/>
<evidence type="ECO:0000313" key="2">
    <source>
        <dbReference type="EMBL" id="NPE15013.1"/>
    </source>
</evidence>
<dbReference type="Gene3D" id="2.60.40.3800">
    <property type="match status" value="1"/>
</dbReference>
<protein>
    <submittedName>
        <fullName evidence="2">Uncharacterized protein</fullName>
    </submittedName>
</protein>
<name>A0ABX2AZU2_9BACT</name>
<comment type="caution">
    <text evidence="2">The sequence shown here is derived from an EMBL/GenBank/DDBJ whole genome shotgun (WGS) entry which is preliminary data.</text>
</comment>
<dbReference type="Proteomes" id="UP001193734">
    <property type="component" value="Unassembled WGS sequence"/>
</dbReference>
<organism evidence="2 3">
    <name type="scientific">Xylanibacter rodentium</name>
    <dbReference type="NCBI Taxonomy" id="2736289"/>
    <lineage>
        <taxon>Bacteria</taxon>
        <taxon>Pseudomonadati</taxon>
        <taxon>Bacteroidota</taxon>
        <taxon>Bacteroidia</taxon>
        <taxon>Bacteroidales</taxon>
        <taxon>Prevotellaceae</taxon>
        <taxon>Xylanibacter</taxon>
    </lineage>
</organism>
<keyword evidence="1" id="KW-0732">Signal</keyword>